<evidence type="ECO:0000259" key="1">
    <source>
        <dbReference type="Pfam" id="PF01261"/>
    </source>
</evidence>
<dbReference type="AlphaFoldDB" id="A0A1W1U9C7"/>
<dbReference type="Proteomes" id="UP000192582">
    <property type="component" value="Unassembled WGS sequence"/>
</dbReference>
<feature type="domain" description="Xylose isomerase-like TIM barrel" evidence="1">
    <location>
        <begin position="23"/>
        <end position="316"/>
    </location>
</feature>
<evidence type="ECO:0000313" key="2">
    <source>
        <dbReference type="EMBL" id="SMB77696.1"/>
    </source>
</evidence>
<reference evidence="2 3" key="1">
    <citation type="submission" date="2017-04" db="EMBL/GenBank/DDBJ databases">
        <authorList>
            <person name="Afonso C.L."/>
            <person name="Miller P.J."/>
            <person name="Scott M.A."/>
            <person name="Spackman E."/>
            <person name="Goraichik I."/>
            <person name="Dimitrov K.M."/>
            <person name="Suarez D.L."/>
            <person name="Swayne D.E."/>
        </authorList>
    </citation>
    <scope>NUCLEOTIDE SEQUENCE [LARGE SCALE GENOMIC DNA]</scope>
    <source>
        <strain evidence="2 3">KR-140</strain>
    </source>
</reference>
<dbReference type="RefSeq" id="WP_084044928.1">
    <property type="nucleotide sequence ID" value="NZ_FWWU01000001.1"/>
</dbReference>
<sequence length="350" mass="39407">MTAPVTLFTGQWADLPLAQLAPLAREMGYDGLELACWGDHFNVRDALRDPGYIQRIKDLLASHGLRCYAISNHLVGQAVCDPIDERHKAILPEHVWGDGDPEGVRQRAAQEIMDTARAAQKLGVSVVNGFTGSSIWHSIYAFPPTSQAFWDAGFKDFSRRWLSILEVFDQCGVNFALEVHPTEIAFDIASSTRALEALGHHPRFGFNYDASHLAYQHVDYIEFIRQFADRIFHVHLKDVWWGHGNGHVGVFGGHTSFGDSRRYWDFRSLGRGDLKFEDIIVALKDVRYAGPLSVEWEDSRMDRVHGGTESAAFVRKLNFPTSQVAFDRAFDRTVQNGEAEAPPVLPREEV</sequence>
<organism evidence="2 3">
    <name type="scientific">Deinococcus hopiensis KR-140</name>
    <dbReference type="NCBI Taxonomy" id="695939"/>
    <lineage>
        <taxon>Bacteria</taxon>
        <taxon>Thermotogati</taxon>
        <taxon>Deinococcota</taxon>
        <taxon>Deinococci</taxon>
        <taxon>Deinococcales</taxon>
        <taxon>Deinococcaceae</taxon>
        <taxon>Deinococcus</taxon>
    </lineage>
</organism>
<evidence type="ECO:0000313" key="3">
    <source>
        <dbReference type="Proteomes" id="UP000192582"/>
    </source>
</evidence>
<keyword evidence="3" id="KW-1185">Reference proteome</keyword>
<dbReference type="STRING" id="695939.SAMN00790413_03865"/>
<dbReference type="SUPFAM" id="SSF51658">
    <property type="entry name" value="Xylose isomerase-like"/>
    <property type="match status" value="1"/>
</dbReference>
<dbReference type="Pfam" id="PF01261">
    <property type="entry name" value="AP_endonuc_2"/>
    <property type="match status" value="1"/>
</dbReference>
<keyword evidence="2" id="KW-0413">Isomerase</keyword>
<proteinExistence type="predicted"/>
<dbReference type="PANTHER" id="PTHR12110:SF21">
    <property type="entry name" value="XYLOSE ISOMERASE-LIKE TIM BARREL DOMAIN-CONTAINING PROTEIN"/>
    <property type="match status" value="1"/>
</dbReference>
<dbReference type="InterPro" id="IPR050312">
    <property type="entry name" value="IolE/XylAMocC-like"/>
</dbReference>
<name>A0A1W1U9C7_9DEIO</name>
<dbReference type="OrthoDB" id="9779184at2"/>
<protein>
    <submittedName>
        <fullName evidence="2">Sugar phosphate isomerase/epimerase</fullName>
    </submittedName>
</protein>
<dbReference type="PANTHER" id="PTHR12110">
    <property type="entry name" value="HYDROXYPYRUVATE ISOMERASE"/>
    <property type="match status" value="1"/>
</dbReference>
<dbReference type="InterPro" id="IPR013022">
    <property type="entry name" value="Xyl_isomerase-like_TIM-brl"/>
</dbReference>
<dbReference type="Gene3D" id="3.20.20.150">
    <property type="entry name" value="Divalent-metal-dependent TIM barrel enzymes"/>
    <property type="match status" value="1"/>
</dbReference>
<accession>A0A1W1U9C7</accession>
<dbReference type="GO" id="GO:0016853">
    <property type="term" value="F:isomerase activity"/>
    <property type="evidence" value="ECO:0007669"/>
    <property type="project" value="UniProtKB-KW"/>
</dbReference>
<dbReference type="EMBL" id="FWWU01000001">
    <property type="protein sequence ID" value="SMB77696.1"/>
    <property type="molecule type" value="Genomic_DNA"/>
</dbReference>
<dbReference type="InterPro" id="IPR036237">
    <property type="entry name" value="Xyl_isomerase-like_sf"/>
</dbReference>
<gene>
    <name evidence="2" type="ORF">SAMN00790413_03865</name>
</gene>